<proteinExistence type="predicted"/>
<dbReference type="Proteomes" id="UP000839816">
    <property type="component" value="Unassembled WGS sequence"/>
</dbReference>
<accession>A0A3Z4X5Z8</accession>
<name>A0A3Z4X5Z8_SALET</name>
<dbReference type="EMBL" id="AAAGNC010000003">
    <property type="protein sequence ID" value="EAC0255662.1"/>
    <property type="molecule type" value="Genomic_DNA"/>
</dbReference>
<sequence length="459" mass="51885">MYDLQGFIQIAALIDNGPGNTAPVGELSELSYSFAKSKQYFTKENLQVELVAFTSKRDELPIKTPAVFSDHVLTVSQWIYQQSILGNLRNDEVEFQRLLLGQFNSVISGVQSGAMIQTNSNWFPRWVSWKLETTADKVEDPSDVNNQIILWFADEDFNQDYTGFEIEVQMPILPVDTFLAVKSVVEKAMEGFNLPDHHNKINELADGYPYTSLITNIYTWHDQEDFDSTLPIPMSVIIYGRAGRNPSRIKQALRDYILANSSFTVALGVKVFPEIFTTTKFTIVPGWSIRGIPNEEDVAALYSPILPYDFWVKAISRFGEWTVQTITEKNSGAISTPTTDVTDLPSIYKSLNAVVIAGPENDSRKTTLHDTIPDYALIGTNNADIARMSKKTTEWLDLFFQALIAAEEYHPHSTPLDIVKLVDDVDPNVYFYVFEFDNVEYRVLARKAVWDVPAVEPEA</sequence>
<dbReference type="AlphaFoldDB" id="A0A3Z4X5Z8"/>
<reference evidence="1" key="1">
    <citation type="submission" date="2018-11" db="EMBL/GenBank/DDBJ databases">
        <authorList>
            <person name="Ashton P.M."/>
            <person name="Dallman T."/>
            <person name="Nair S."/>
            <person name="De Pinna E."/>
            <person name="Peters T."/>
            <person name="Grant K."/>
        </authorList>
    </citation>
    <scope>NUCLEOTIDE SEQUENCE [LARGE SCALE GENOMIC DNA]</scope>
    <source>
        <strain evidence="1">634658</strain>
    </source>
</reference>
<evidence type="ECO:0008006" key="2">
    <source>
        <dbReference type="Google" id="ProtNLM"/>
    </source>
</evidence>
<gene>
    <name evidence="1" type="ORF">EHE49_03155</name>
</gene>
<protein>
    <recommendedName>
        <fullName evidence="2">Virion structural protein</fullName>
    </recommendedName>
</protein>
<comment type="caution">
    <text evidence="1">The sequence shown here is derived from an EMBL/GenBank/DDBJ whole genome shotgun (WGS) entry which is preliminary data.</text>
</comment>
<evidence type="ECO:0000313" key="1">
    <source>
        <dbReference type="EMBL" id="EAC0255662.1"/>
    </source>
</evidence>
<organism evidence="1">
    <name type="scientific">Salmonella enterica subsp. enterica serovar Chester</name>
    <dbReference type="NCBI Taxonomy" id="149386"/>
    <lineage>
        <taxon>Bacteria</taxon>
        <taxon>Pseudomonadati</taxon>
        <taxon>Pseudomonadota</taxon>
        <taxon>Gammaproteobacteria</taxon>
        <taxon>Enterobacterales</taxon>
        <taxon>Enterobacteriaceae</taxon>
        <taxon>Salmonella</taxon>
    </lineage>
</organism>